<gene>
    <name evidence="8" type="ORF">METZ01_LOCUS433816</name>
</gene>
<feature type="non-terminal residue" evidence="8">
    <location>
        <position position="1"/>
    </location>
</feature>
<dbReference type="EMBL" id="UINC01174706">
    <property type="protein sequence ID" value="SVD80962.1"/>
    <property type="molecule type" value="Genomic_DNA"/>
</dbReference>
<evidence type="ECO:0000256" key="6">
    <source>
        <dbReference type="ARBA" id="ARBA00023136"/>
    </source>
</evidence>
<evidence type="ECO:0000256" key="3">
    <source>
        <dbReference type="ARBA" id="ARBA00022475"/>
    </source>
</evidence>
<proteinExistence type="predicted"/>
<keyword evidence="3" id="KW-1003">Cell membrane</keyword>
<evidence type="ECO:0000313" key="8">
    <source>
        <dbReference type="EMBL" id="SVD80962.1"/>
    </source>
</evidence>
<protein>
    <recommendedName>
        <fullName evidence="7">ABC transporter domain-containing protein</fullName>
    </recommendedName>
</protein>
<dbReference type="PANTHER" id="PTHR43297:SF14">
    <property type="entry name" value="ATPASE AAA-TYPE CORE DOMAIN-CONTAINING PROTEIN"/>
    <property type="match status" value="1"/>
</dbReference>
<dbReference type="InterPro" id="IPR050388">
    <property type="entry name" value="ABC_Ni/Peptide_Import"/>
</dbReference>
<evidence type="ECO:0000259" key="7">
    <source>
        <dbReference type="Pfam" id="PF00005"/>
    </source>
</evidence>
<dbReference type="GO" id="GO:0016020">
    <property type="term" value="C:membrane"/>
    <property type="evidence" value="ECO:0007669"/>
    <property type="project" value="UniProtKB-SubCell"/>
</dbReference>
<accession>A0A382YCD5</accession>
<evidence type="ECO:0000256" key="1">
    <source>
        <dbReference type="ARBA" id="ARBA00004370"/>
    </source>
</evidence>
<evidence type="ECO:0000256" key="4">
    <source>
        <dbReference type="ARBA" id="ARBA00022519"/>
    </source>
</evidence>
<dbReference type="Pfam" id="PF00005">
    <property type="entry name" value="ABC_tran"/>
    <property type="match status" value="1"/>
</dbReference>
<dbReference type="Gene3D" id="3.40.50.300">
    <property type="entry name" value="P-loop containing nucleotide triphosphate hydrolases"/>
    <property type="match status" value="1"/>
</dbReference>
<organism evidence="8">
    <name type="scientific">marine metagenome</name>
    <dbReference type="NCBI Taxonomy" id="408172"/>
    <lineage>
        <taxon>unclassified sequences</taxon>
        <taxon>metagenomes</taxon>
        <taxon>ecological metagenomes</taxon>
    </lineage>
</organism>
<dbReference type="InterPro" id="IPR003439">
    <property type="entry name" value="ABC_transporter-like_ATP-bd"/>
</dbReference>
<evidence type="ECO:0000256" key="5">
    <source>
        <dbReference type="ARBA" id="ARBA00022967"/>
    </source>
</evidence>
<dbReference type="PANTHER" id="PTHR43297">
    <property type="entry name" value="OLIGOPEPTIDE TRANSPORT ATP-BINDING PROTEIN APPD"/>
    <property type="match status" value="1"/>
</dbReference>
<feature type="domain" description="ABC transporter" evidence="7">
    <location>
        <begin position="30"/>
        <end position="108"/>
    </location>
</feature>
<keyword evidence="5" id="KW-1278">Translocase</keyword>
<evidence type="ECO:0000256" key="2">
    <source>
        <dbReference type="ARBA" id="ARBA00022448"/>
    </source>
</evidence>
<feature type="non-terminal residue" evidence="8">
    <location>
        <position position="112"/>
    </location>
</feature>
<dbReference type="GO" id="GO:0016887">
    <property type="term" value="F:ATP hydrolysis activity"/>
    <property type="evidence" value="ECO:0007669"/>
    <property type="project" value="InterPro"/>
</dbReference>
<keyword evidence="6" id="KW-0472">Membrane</keyword>
<sequence>VAESDPEVLLQVRDLVTAFDTDDGQVTAVDGVSFEVHKGRTLGIVGESGCGKSVTALSIMRLLPQPMGKILGGEMSFDAMNLATVDPAKMRTVRGNRISMIFQDQPLQDSWR</sequence>
<dbReference type="AlphaFoldDB" id="A0A382YCD5"/>
<dbReference type="SUPFAM" id="SSF52540">
    <property type="entry name" value="P-loop containing nucleoside triphosphate hydrolases"/>
    <property type="match status" value="1"/>
</dbReference>
<dbReference type="GO" id="GO:0005524">
    <property type="term" value="F:ATP binding"/>
    <property type="evidence" value="ECO:0007669"/>
    <property type="project" value="InterPro"/>
</dbReference>
<keyword evidence="2" id="KW-0813">Transport</keyword>
<keyword evidence="4" id="KW-0997">Cell inner membrane</keyword>
<comment type="subcellular location">
    <subcellularLocation>
        <location evidence="1">Membrane</location>
    </subcellularLocation>
</comment>
<name>A0A382YCD5_9ZZZZ</name>
<reference evidence="8" key="1">
    <citation type="submission" date="2018-05" db="EMBL/GenBank/DDBJ databases">
        <authorList>
            <person name="Lanie J.A."/>
            <person name="Ng W.-L."/>
            <person name="Kazmierczak K.M."/>
            <person name="Andrzejewski T.M."/>
            <person name="Davidsen T.M."/>
            <person name="Wayne K.J."/>
            <person name="Tettelin H."/>
            <person name="Glass J.I."/>
            <person name="Rusch D."/>
            <person name="Podicherti R."/>
            <person name="Tsui H.-C.T."/>
            <person name="Winkler M.E."/>
        </authorList>
    </citation>
    <scope>NUCLEOTIDE SEQUENCE</scope>
</reference>
<dbReference type="InterPro" id="IPR027417">
    <property type="entry name" value="P-loop_NTPase"/>
</dbReference>